<dbReference type="Pfam" id="PF13649">
    <property type="entry name" value="Methyltransf_25"/>
    <property type="match status" value="1"/>
</dbReference>
<dbReference type="GO" id="GO:0008168">
    <property type="term" value="F:methyltransferase activity"/>
    <property type="evidence" value="ECO:0007669"/>
    <property type="project" value="UniProtKB-KW"/>
</dbReference>
<dbReference type="Gene3D" id="2.20.130.10">
    <property type="entry name" value="CAC2371-like domains"/>
    <property type="match status" value="1"/>
</dbReference>
<sequence length="254" mass="29435">MSSYLGRHAQLYDIFYSEKNYQQEADFVHQLIIEFGRESSKKLLELACGTGSHAFLLEKYGYALHAFDYSTDMIAQAREKAKKHDSKITFQVGDMRNLNFQNEFDVAICLFDSIGYVLTNEAINSVFNKVYQSLKVGGLFIFEFWHAPAMLKSFDPVRVKKWKLVDREILRISETTIDIPSSTSTVNYSIYELFSNGTFAHLSETQRNRFFQLQEMLSFVAHNGFKTKIWFGGYDKSLTTIDAQTWHIVMLVQK</sequence>
<dbReference type="GO" id="GO:0032259">
    <property type="term" value="P:methylation"/>
    <property type="evidence" value="ECO:0007669"/>
    <property type="project" value="UniProtKB-KW"/>
</dbReference>
<keyword evidence="3" id="KW-0489">Methyltransferase</keyword>
<evidence type="ECO:0000259" key="2">
    <source>
        <dbReference type="Pfam" id="PF13649"/>
    </source>
</evidence>
<gene>
    <name evidence="3" type="ORF">SAMN04488541_102366</name>
</gene>
<dbReference type="AlphaFoldDB" id="A0A1I2HD91"/>
<dbReference type="EMBL" id="FONY01000023">
    <property type="protein sequence ID" value="SFF28205.1"/>
    <property type="molecule type" value="Genomic_DNA"/>
</dbReference>
<dbReference type="Proteomes" id="UP000199513">
    <property type="component" value="Unassembled WGS sequence"/>
</dbReference>
<name>A0A1I2HD91_9BACT</name>
<dbReference type="InterPro" id="IPR041698">
    <property type="entry name" value="Methyltransf_25"/>
</dbReference>
<dbReference type="OrthoDB" id="9811589at2"/>
<dbReference type="InterPro" id="IPR029063">
    <property type="entry name" value="SAM-dependent_MTases_sf"/>
</dbReference>
<reference evidence="4" key="1">
    <citation type="submission" date="2016-10" db="EMBL/GenBank/DDBJ databases">
        <authorList>
            <person name="Varghese N."/>
            <person name="Submissions S."/>
        </authorList>
    </citation>
    <scope>NUCLEOTIDE SEQUENCE [LARGE SCALE GENOMIC DNA]</scope>
    <source>
        <strain>GEY</strain>
        <strain evidence="4">DSM 9560</strain>
    </source>
</reference>
<accession>A0A1I2HD91</accession>
<evidence type="ECO:0000313" key="4">
    <source>
        <dbReference type="Proteomes" id="UP000199513"/>
    </source>
</evidence>
<keyword evidence="1 3" id="KW-0808">Transferase</keyword>
<dbReference type="SUPFAM" id="SSF53335">
    <property type="entry name" value="S-adenosyl-L-methionine-dependent methyltransferases"/>
    <property type="match status" value="1"/>
</dbReference>
<dbReference type="RefSeq" id="WP_091546373.1">
    <property type="nucleotide sequence ID" value="NZ_FONY01000023.1"/>
</dbReference>
<feature type="domain" description="Methyltransferase" evidence="2">
    <location>
        <begin position="44"/>
        <end position="138"/>
    </location>
</feature>
<keyword evidence="4" id="KW-1185">Reference proteome</keyword>
<evidence type="ECO:0000256" key="1">
    <source>
        <dbReference type="ARBA" id="ARBA00022679"/>
    </source>
</evidence>
<organism evidence="3 4">
    <name type="scientific">Thermoflexibacter ruber</name>
    <dbReference type="NCBI Taxonomy" id="1003"/>
    <lineage>
        <taxon>Bacteria</taxon>
        <taxon>Pseudomonadati</taxon>
        <taxon>Bacteroidota</taxon>
        <taxon>Cytophagia</taxon>
        <taxon>Cytophagales</taxon>
        <taxon>Thermoflexibacteraceae</taxon>
        <taxon>Thermoflexibacter</taxon>
    </lineage>
</organism>
<dbReference type="Gene3D" id="3.40.50.150">
    <property type="entry name" value="Vaccinia Virus protein VP39"/>
    <property type="match status" value="1"/>
</dbReference>
<evidence type="ECO:0000313" key="3">
    <source>
        <dbReference type="EMBL" id="SFF28205.1"/>
    </source>
</evidence>
<proteinExistence type="predicted"/>
<dbReference type="STRING" id="1003.SAMN04488541_102366"/>
<dbReference type="PANTHER" id="PTHR43861">
    <property type="entry name" value="TRANS-ACONITATE 2-METHYLTRANSFERASE-RELATED"/>
    <property type="match status" value="1"/>
</dbReference>
<protein>
    <submittedName>
        <fullName evidence="3">Methyltransferase domain-containing protein</fullName>
    </submittedName>
</protein>
<dbReference type="CDD" id="cd02440">
    <property type="entry name" value="AdoMet_MTases"/>
    <property type="match status" value="1"/>
</dbReference>